<keyword evidence="4" id="KW-1185">Reference proteome</keyword>
<dbReference type="InterPro" id="IPR041577">
    <property type="entry name" value="RT_RNaseH_2"/>
</dbReference>
<gene>
    <name evidence="3" type="ORF">YALI0_D15158g</name>
</gene>
<dbReference type="EMBL" id="CR382130">
    <property type="protein sequence ID" value="CAG81036.1"/>
    <property type="molecule type" value="Genomic_DNA"/>
</dbReference>
<name>Q6C914_YARLI</name>
<feature type="domain" description="Reverse transcriptase/retrotransposon-derived protein RNase H-like" evidence="2">
    <location>
        <begin position="498"/>
        <end position="587"/>
    </location>
</feature>
<dbReference type="CDD" id="cd01647">
    <property type="entry name" value="RT_LTR"/>
    <property type="match status" value="1"/>
</dbReference>
<dbReference type="InParanoid" id="Q6C914"/>
<dbReference type="VEuPathDB" id="FungiDB:YALI0_D15158g"/>
<dbReference type="AlphaFoldDB" id="Q6C914"/>
<dbReference type="OrthoDB" id="4488294at2759"/>
<evidence type="ECO:0000256" key="1">
    <source>
        <dbReference type="SAM" id="MobiDB-lite"/>
    </source>
</evidence>
<dbReference type="PANTHER" id="PTHR33064:SF37">
    <property type="entry name" value="RIBONUCLEASE H"/>
    <property type="match status" value="1"/>
</dbReference>
<proteinExistence type="predicted"/>
<dbReference type="PANTHER" id="PTHR33064">
    <property type="entry name" value="POL PROTEIN"/>
    <property type="match status" value="1"/>
</dbReference>
<dbReference type="Gene3D" id="3.10.10.10">
    <property type="entry name" value="HIV Type 1 Reverse Transcriptase, subunit A, domain 1"/>
    <property type="match status" value="1"/>
</dbReference>
<organism evidence="3 4">
    <name type="scientific">Yarrowia lipolytica (strain CLIB 122 / E 150)</name>
    <name type="common">Yeast</name>
    <name type="synonym">Candida lipolytica</name>
    <dbReference type="NCBI Taxonomy" id="284591"/>
    <lineage>
        <taxon>Eukaryota</taxon>
        <taxon>Fungi</taxon>
        <taxon>Dikarya</taxon>
        <taxon>Ascomycota</taxon>
        <taxon>Saccharomycotina</taxon>
        <taxon>Dipodascomycetes</taxon>
        <taxon>Dipodascales</taxon>
        <taxon>Dipodascales incertae sedis</taxon>
        <taxon>Yarrowia</taxon>
    </lineage>
</organism>
<dbReference type="Pfam" id="PF17919">
    <property type="entry name" value="RT_RNaseH_2"/>
    <property type="match status" value="1"/>
</dbReference>
<dbReference type="InterPro" id="IPR051320">
    <property type="entry name" value="Viral_Replic_Matur_Polypro"/>
</dbReference>
<dbReference type="SUPFAM" id="SSF56672">
    <property type="entry name" value="DNA/RNA polymerases"/>
    <property type="match status" value="1"/>
</dbReference>
<dbReference type="Proteomes" id="UP000001300">
    <property type="component" value="Chromosome D"/>
</dbReference>
<dbReference type="Gene3D" id="3.30.70.270">
    <property type="match status" value="2"/>
</dbReference>
<dbReference type="RefSeq" id="XP_502848.3">
    <property type="nucleotide sequence ID" value="XM_502848.3"/>
</dbReference>
<sequence length="678" mass="77113">MNSSDSTNNTSPHSSATCSTAPTTSSVPAVTFLPTPQSPDFSHEHARYLNWLRSIYPVHTIPIFTGDAVLVSQNAQLAHDWLIAVENFLCTFPVPHHARPHLLGSRLFGSAGLWWRQSMAKNILSNWHEFKSNFASYWCPEFNSQTESHFFHKVRQGVAETAAEFAQRRLQVGKMAGVPKTYHVSLRRSRKLIYDPDNQVYLCMVKPRRDSEAVSREELELISKNKDIVVNTPPDLAKSPFCVNYGLCRHETEFVEYHVNRMLEEGLVDPTQSVYGAPVLIIISKDGEFRMCTDHRILDDRSINDRFWLPKTDEILSQIGHNGVFSKLHLFSGYYQAFKKPTGLSNNVISIFPLDLREDRDNHLGLSEVLDQLGGCLSGVAFDEFDNLIVCSKDRETHTADLDNVLRVLRQRHIYVNKYQSDMFKSSLELLGHIVDKQTCRPDPLKVCTIVNWRAPLNTTDTASFLHLAGYYRRYIPDFALVARPMALLCGGNKPFDWTEKCQSAFDLIKTTLVRAAPVRLETLRGAYRLSTEIFETCFSVVLEQQDASGMFHVVDRKSARFHGLELRFTEYEKNVKAIVYALRKWRIGHGLFLIQTRFPLSRDIILNPAYLKGSSLSRWLHFIHAHQFEVADISQNKMQKNGTDGLKRGVEVDGKMGVDNVVDSGANSLAKRVCVEN</sequence>
<reference evidence="3 4" key="1">
    <citation type="journal article" date="2004" name="Nature">
        <title>Genome evolution in yeasts.</title>
        <authorList>
            <consortium name="Genolevures"/>
            <person name="Dujon B."/>
            <person name="Sherman D."/>
            <person name="Fischer G."/>
            <person name="Durrens P."/>
            <person name="Casaregola S."/>
            <person name="Lafontaine I."/>
            <person name="de Montigny J."/>
            <person name="Marck C."/>
            <person name="Neuveglise C."/>
            <person name="Talla E."/>
            <person name="Goffard N."/>
            <person name="Frangeul L."/>
            <person name="Aigle M."/>
            <person name="Anthouard V."/>
            <person name="Babour A."/>
            <person name="Barbe V."/>
            <person name="Barnay S."/>
            <person name="Blanchin S."/>
            <person name="Beckerich J.M."/>
            <person name="Beyne E."/>
            <person name="Bleykasten C."/>
            <person name="Boisrame A."/>
            <person name="Boyer J."/>
            <person name="Cattolico L."/>
            <person name="Confanioleri F."/>
            <person name="de Daruvar A."/>
            <person name="Despons L."/>
            <person name="Fabre E."/>
            <person name="Fairhead C."/>
            <person name="Ferry-Dumazet H."/>
            <person name="Groppi A."/>
            <person name="Hantraye F."/>
            <person name="Hennequin C."/>
            <person name="Jauniaux N."/>
            <person name="Joyet P."/>
            <person name="Kachouri R."/>
            <person name="Kerrest A."/>
            <person name="Koszul R."/>
            <person name="Lemaire M."/>
            <person name="Lesur I."/>
            <person name="Ma L."/>
            <person name="Muller H."/>
            <person name="Nicaud J.M."/>
            <person name="Nikolski M."/>
            <person name="Oztas S."/>
            <person name="Ozier-Kalogeropoulos O."/>
            <person name="Pellenz S."/>
            <person name="Potier S."/>
            <person name="Richard G.F."/>
            <person name="Straub M.L."/>
            <person name="Suleau A."/>
            <person name="Swennene D."/>
            <person name="Tekaia F."/>
            <person name="Wesolowski-Louvel M."/>
            <person name="Westhof E."/>
            <person name="Wirth B."/>
            <person name="Zeniou-Meyer M."/>
            <person name="Zivanovic I."/>
            <person name="Bolotin-Fukuhara M."/>
            <person name="Thierry A."/>
            <person name="Bouchier C."/>
            <person name="Caudron B."/>
            <person name="Scarpelli C."/>
            <person name="Gaillardin C."/>
            <person name="Weissenbach J."/>
            <person name="Wincker P."/>
            <person name="Souciet J.L."/>
        </authorList>
    </citation>
    <scope>NUCLEOTIDE SEQUENCE [LARGE SCALE GENOMIC DNA]</scope>
    <source>
        <strain evidence="4">CLIB 122 / E 150</strain>
    </source>
</reference>
<evidence type="ECO:0000313" key="4">
    <source>
        <dbReference type="Proteomes" id="UP000001300"/>
    </source>
</evidence>
<dbReference type="KEGG" id="yli:2910748"/>
<dbReference type="STRING" id="284591.Q6C914"/>
<evidence type="ECO:0000313" key="3">
    <source>
        <dbReference type="EMBL" id="CAG81036.1"/>
    </source>
</evidence>
<protein>
    <submittedName>
        <fullName evidence="3">YALI0D15158p</fullName>
    </submittedName>
</protein>
<feature type="region of interest" description="Disordered" evidence="1">
    <location>
        <begin position="1"/>
        <end position="24"/>
    </location>
</feature>
<dbReference type="InterPro" id="IPR043502">
    <property type="entry name" value="DNA/RNA_pol_sf"/>
</dbReference>
<evidence type="ECO:0000259" key="2">
    <source>
        <dbReference type="Pfam" id="PF17919"/>
    </source>
</evidence>
<feature type="compositionally biased region" description="Low complexity" evidence="1">
    <location>
        <begin position="10"/>
        <end position="24"/>
    </location>
</feature>
<accession>Q6C914</accession>
<dbReference type="InterPro" id="IPR043128">
    <property type="entry name" value="Rev_trsase/Diguanyl_cyclase"/>
</dbReference>
<dbReference type="HOGENOM" id="CLU_405554_0_0_1"/>